<evidence type="ECO:0000256" key="6">
    <source>
        <dbReference type="ARBA" id="ARBA00023303"/>
    </source>
</evidence>
<feature type="transmembrane region" description="Helical" evidence="10">
    <location>
        <begin position="41"/>
        <end position="62"/>
    </location>
</feature>
<keyword evidence="6 10" id="KW-0407">Ion channel</keyword>
<comment type="function">
    <text evidence="9 10">Fluoride-specific ion channel. Important for reducing fluoride concentration in the cell, thus reducing its toxicity.</text>
</comment>
<dbReference type="HAMAP" id="MF_00454">
    <property type="entry name" value="FluC"/>
    <property type="match status" value="1"/>
</dbReference>
<dbReference type="GO" id="GO:0046872">
    <property type="term" value="F:metal ion binding"/>
    <property type="evidence" value="ECO:0007669"/>
    <property type="project" value="UniProtKB-KW"/>
</dbReference>
<dbReference type="PANTHER" id="PTHR28259">
    <property type="entry name" value="FLUORIDE EXPORT PROTEIN 1-RELATED"/>
    <property type="match status" value="1"/>
</dbReference>
<comment type="activity regulation">
    <text evidence="10">Na(+) is not transported, but it plays an essential structural role and its presence is essential for fluoride channel function.</text>
</comment>
<dbReference type="Proteomes" id="UP000199601">
    <property type="component" value="Unassembled WGS sequence"/>
</dbReference>
<dbReference type="GO" id="GO:0062054">
    <property type="term" value="F:fluoride channel activity"/>
    <property type="evidence" value="ECO:0007669"/>
    <property type="project" value="UniProtKB-UniRule"/>
</dbReference>
<comment type="similarity">
    <text evidence="7 10">Belongs to the fluoride channel Fluc/FEX (TC 1.A.43) family.</text>
</comment>
<comment type="subcellular location">
    <subcellularLocation>
        <location evidence="1 10">Cell membrane</location>
        <topology evidence="1 10">Multi-pass membrane protein</topology>
    </subcellularLocation>
</comment>
<feature type="transmembrane region" description="Helical" evidence="10">
    <location>
        <begin position="6"/>
        <end position="29"/>
    </location>
</feature>
<feature type="transmembrane region" description="Helical" evidence="10">
    <location>
        <begin position="101"/>
        <end position="124"/>
    </location>
</feature>
<reference evidence="12" key="1">
    <citation type="submission" date="2015-03" db="EMBL/GenBank/DDBJ databases">
        <authorList>
            <person name="Urmite Genomes"/>
        </authorList>
    </citation>
    <scope>NUCLEOTIDE SEQUENCE [LARGE SCALE GENOMIC DNA]</scope>
    <source>
        <strain evidence="12">CSUR P1344</strain>
    </source>
</reference>
<dbReference type="PANTHER" id="PTHR28259:SF1">
    <property type="entry name" value="FLUORIDE EXPORT PROTEIN 1-RELATED"/>
    <property type="match status" value="1"/>
</dbReference>
<dbReference type="GO" id="GO:0140114">
    <property type="term" value="P:cellular detoxification of fluoride"/>
    <property type="evidence" value="ECO:0007669"/>
    <property type="project" value="UniProtKB-UniRule"/>
</dbReference>
<evidence type="ECO:0000256" key="8">
    <source>
        <dbReference type="ARBA" id="ARBA00035585"/>
    </source>
</evidence>
<feature type="binding site" evidence="10">
    <location>
        <position position="81"/>
    </location>
    <ligand>
        <name>Na(+)</name>
        <dbReference type="ChEBI" id="CHEBI:29101"/>
        <note>structural</note>
    </ligand>
</feature>
<protein>
    <recommendedName>
        <fullName evidence="10">Fluoride-specific ion channel FluC</fullName>
    </recommendedName>
</protein>
<comment type="catalytic activity">
    <reaction evidence="8">
        <text>fluoride(in) = fluoride(out)</text>
        <dbReference type="Rhea" id="RHEA:76159"/>
        <dbReference type="ChEBI" id="CHEBI:17051"/>
    </reaction>
    <physiologicalReaction direction="left-to-right" evidence="8">
        <dbReference type="Rhea" id="RHEA:76160"/>
    </physiologicalReaction>
</comment>
<gene>
    <name evidence="10" type="primary">fluC</name>
    <name evidence="10" type="synonym">crcB</name>
    <name evidence="11" type="ORF">BN000_04917</name>
</gene>
<accession>A0A0U1DRE8</accession>
<evidence type="ECO:0000256" key="3">
    <source>
        <dbReference type="ARBA" id="ARBA00022692"/>
    </source>
</evidence>
<name>A0A0U1DRE8_9MYCO</name>
<evidence type="ECO:0000256" key="9">
    <source>
        <dbReference type="ARBA" id="ARBA00049940"/>
    </source>
</evidence>
<feature type="binding site" evidence="10">
    <location>
        <position position="78"/>
    </location>
    <ligand>
        <name>Na(+)</name>
        <dbReference type="ChEBI" id="CHEBI:29101"/>
        <note>structural</note>
    </ligand>
</feature>
<keyword evidence="5 10" id="KW-0472">Membrane</keyword>
<keyword evidence="10" id="KW-0406">Ion transport</keyword>
<evidence type="ECO:0000256" key="4">
    <source>
        <dbReference type="ARBA" id="ARBA00022989"/>
    </source>
</evidence>
<keyword evidence="3 10" id="KW-0812">Transmembrane</keyword>
<evidence type="ECO:0000256" key="2">
    <source>
        <dbReference type="ARBA" id="ARBA00022475"/>
    </source>
</evidence>
<dbReference type="AlphaFoldDB" id="A0A0U1DRE8"/>
<evidence type="ECO:0000256" key="10">
    <source>
        <dbReference type="HAMAP-Rule" id="MF_00454"/>
    </source>
</evidence>
<dbReference type="EMBL" id="CTEC01000002">
    <property type="protein sequence ID" value="CQD20466.1"/>
    <property type="molecule type" value="Genomic_DNA"/>
</dbReference>
<dbReference type="GO" id="GO:0005886">
    <property type="term" value="C:plasma membrane"/>
    <property type="evidence" value="ECO:0007669"/>
    <property type="project" value="UniProtKB-SubCell"/>
</dbReference>
<keyword evidence="10" id="KW-0813">Transport</keyword>
<keyword evidence="10" id="KW-0479">Metal-binding</keyword>
<dbReference type="InterPro" id="IPR003691">
    <property type="entry name" value="FluC"/>
</dbReference>
<evidence type="ECO:0000256" key="7">
    <source>
        <dbReference type="ARBA" id="ARBA00035120"/>
    </source>
</evidence>
<keyword evidence="2 10" id="KW-1003">Cell membrane</keyword>
<dbReference type="NCBIfam" id="NF010824">
    <property type="entry name" value="PRK14228.1"/>
    <property type="match status" value="1"/>
</dbReference>
<organism evidence="11 12">
    <name type="scientific">Mycobacterium europaeum</name>
    <dbReference type="NCBI Taxonomy" id="761804"/>
    <lineage>
        <taxon>Bacteria</taxon>
        <taxon>Bacillati</taxon>
        <taxon>Actinomycetota</taxon>
        <taxon>Actinomycetes</taxon>
        <taxon>Mycobacteriales</taxon>
        <taxon>Mycobacteriaceae</taxon>
        <taxon>Mycobacterium</taxon>
        <taxon>Mycobacterium simiae complex</taxon>
    </lineage>
</organism>
<evidence type="ECO:0000256" key="1">
    <source>
        <dbReference type="ARBA" id="ARBA00004651"/>
    </source>
</evidence>
<keyword evidence="4 10" id="KW-1133">Transmembrane helix</keyword>
<dbReference type="Pfam" id="PF02537">
    <property type="entry name" value="CRCB"/>
    <property type="match status" value="1"/>
</dbReference>
<feature type="transmembrane region" description="Helical" evidence="10">
    <location>
        <begin position="68"/>
        <end position="89"/>
    </location>
</feature>
<evidence type="ECO:0000313" key="12">
    <source>
        <dbReference type="Proteomes" id="UP000199601"/>
    </source>
</evidence>
<keyword evidence="10" id="KW-0915">Sodium</keyword>
<keyword evidence="12" id="KW-1185">Reference proteome</keyword>
<sequence>MTASIVTTALVWSGVVILGGLGSVLRFTVDRAVGRRIARSFPFGTLTVNVSGAALLGFLGGLALSKGAALLAGTSFVGAYTTFSTWMLETQRLGEERQVRVAVANLIVSVMLGVAAALLGQQIAEHL</sequence>
<proteinExistence type="inferred from homology"/>
<evidence type="ECO:0000256" key="5">
    <source>
        <dbReference type="ARBA" id="ARBA00023136"/>
    </source>
</evidence>
<dbReference type="RefSeq" id="WP_090422923.1">
    <property type="nucleotide sequence ID" value="NZ_CTEC01000002.1"/>
</dbReference>
<evidence type="ECO:0000313" key="11">
    <source>
        <dbReference type="EMBL" id="CQD20466.1"/>
    </source>
</evidence>